<dbReference type="Gene3D" id="3.40.50.1220">
    <property type="entry name" value="TPP-binding domain"/>
    <property type="match status" value="1"/>
</dbReference>
<accession>A0A6L3ZEE6</accession>
<comment type="similarity">
    <text evidence="1">Belongs to the ETF alpha-subunit/FixB family.</text>
</comment>
<evidence type="ECO:0000256" key="1">
    <source>
        <dbReference type="ARBA" id="ARBA00005817"/>
    </source>
</evidence>
<keyword evidence="3" id="KW-0285">Flavoprotein</keyword>
<name>A0A6L3ZEE6_9FLAO</name>
<keyword evidence="2" id="KW-0813">Transport</keyword>
<feature type="domain" description="Electron transfer flavoprotein alpha/beta-subunit N-terminal" evidence="4">
    <location>
        <begin position="3"/>
        <end position="190"/>
    </location>
</feature>
<dbReference type="Proteomes" id="UP000484164">
    <property type="component" value="Unassembled WGS sequence"/>
</dbReference>
<dbReference type="SMART" id="SM00893">
    <property type="entry name" value="ETF"/>
    <property type="match status" value="1"/>
</dbReference>
<dbReference type="PANTHER" id="PTHR43153">
    <property type="entry name" value="ELECTRON TRANSFER FLAVOPROTEIN ALPHA"/>
    <property type="match status" value="1"/>
</dbReference>
<dbReference type="InterPro" id="IPR001308">
    <property type="entry name" value="ETF_a/FixB"/>
</dbReference>
<dbReference type="EMBL" id="WBVQ01000002">
    <property type="protein sequence ID" value="KAB2816050.1"/>
    <property type="molecule type" value="Genomic_DNA"/>
</dbReference>
<feature type="binding site" evidence="3">
    <location>
        <position position="285"/>
    </location>
    <ligand>
        <name>FAD</name>
        <dbReference type="ChEBI" id="CHEBI:57692"/>
    </ligand>
</feature>
<dbReference type="GO" id="GO:0033539">
    <property type="term" value="P:fatty acid beta-oxidation using acyl-CoA dehydrogenase"/>
    <property type="evidence" value="ECO:0007669"/>
    <property type="project" value="TreeGrafter"/>
</dbReference>
<dbReference type="OrthoDB" id="9770286at2"/>
<feature type="binding site" evidence="3">
    <location>
        <position position="208"/>
    </location>
    <ligand>
        <name>FAD</name>
        <dbReference type="ChEBI" id="CHEBI:57692"/>
    </ligand>
</feature>
<dbReference type="GO" id="GO:0009055">
    <property type="term" value="F:electron transfer activity"/>
    <property type="evidence" value="ECO:0007669"/>
    <property type="project" value="InterPro"/>
</dbReference>
<dbReference type="PANTHER" id="PTHR43153:SF1">
    <property type="entry name" value="ELECTRON TRANSFER FLAVOPROTEIN SUBUNIT ALPHA, MITOCHONDRIAL"/>
    <property type="match status" value="1"/>
</dbReference>
<proteinExistence type="inferred from homology"/>
<dbReference type="Pfam" id="PF00766">
    <property type="entry name" value="ETF_alpha"/>
    <property type="match status" value="1"/>
</dbReference>
<dbReference type="SUPFAM" id="SSF52467">
    <property type="entry name" value="DHS-like NAD/FAD-binding domain"/>
    <property type="match status" value="1"/>
</dbReference>
<dbReference type="InterPro" id="IPR014731">
    <property type="entry name" value="ETF_asu_C"/>
</dbReference>
<evidence type="ECO:0000313" key="5">
    <source>
        <dbReference type="EMBL" id="KAB2816050.1"/>
    </source>
</evidence>
<keyword evidence="6" id="KW-1185">Reference proteome</keyword>
<dbReference type="GO" id="GO:0050660">
    <property type="term" value="F:flavin adenine dinucleotide binding"/>
    <property type="evidence" value="ECO:0007669"/>
    <property type="project" value="InterPro"/>
</dbReference>
<sequence length="322" mass="33354">MAVIVFAESWEGKFKKITNEAVSYAHGLAEAEGTNVIAVAVGALESDPAELGKYGASEVVTVEGDAFASFNASVWATAIAEVAEAKGAKHIVLSGTNNGKMIGPMLSVKAGASYISNAIDIPSNFAPFTVRRNAFSNKGLVDYQTNAEKVVVSIVPNALGVKETGGSASVSSHSSSAAADSRVNVIDVDRVKGKIPLPEADLVVSAGRGMKAPENWTMIEELADVLGAGTACSKPVSDIGWRPHSEHVGQTGIQINPSLYIAVGISGAIQHLAGVSGSKTIVVINNDPEAPFFKAADYGIVGDAFEVVPKLTEALKSFKANQ</sequence>
<keyword evidence="2" id="KW-0249">Electron transport</keyword>
<dbReference type="InterPro" id="IPR029035">
    <property type="entry name" value="DHS-like_NAD/FAD-binding_dom"/>
</dbReference>
<dbReference type="SUPFAM" id="SSF52402">
    <property type="entry name" value="Adenine nucleotide alpha hydrolases-like"/>
    <property type="match status" value="1"/>
</dbReference>
<reference evidence="5 6" key="1">
    <citation type="submission" date="2019-10" db="EMBL/GenBank/DDBJ databases">
        <title>Genome sequence of Phaeocystidibacter marisrubri JCM30614 (type strain).</title>
        <authorList>
            <person name="Bowman J.P."/>
        </authorList>
    </citation>
    <scope>NUCLEOTIDE SEQUENCE [LARGE SCALE GENOMIC DNA]</scope>
    <source>
        <strain evidence="5 6">JCM 30614</strain>
    </source>
</reference>
<dbReference type="RefSeq" id="WP_151693479.1">
    <property type="nucleotide sequence ID" value="NZ_BMGX01000001.1"/>
</dbReference>
<dbReference type="PIRSF" id="PIRSF000089">
    <property type="entry name" value="Electra_flavoP_a"/>
    <property type="match status" value="1"/>
</dbReference>
<feature type="binding site" evidence="3">
    <location>
        <begin position="264"/>
        <end position="271"/>
    </location>
    <ligand>
        <name>FAD</name>
        <dbReference type="ChEBI" id="CHEBI:57692"/>
    </ligand>
</feature>
<dbReference type="Gene3D" id="3.40.50.620">
    <property type="entry name" value="HUPs"/>
    <property type="match status" value="1"/>
</dbReference>
<evidence type="ECO:0000256" key="2">
    <source>
        <dbReference type="ARBA" id="ARBA00022982"/>
    </source>
</evidence>
<evidence type="ECO:0000313" key="6">
    <source>
        <dbReference type="Proteomes" id="UP000484164"/>
    </source>
</evidence>
<dbReference type="InterPro" id="IPR014729">
    <property type="entry name" value="Rossmann-like_a/b/a_fold"/>
</dbReference>
<dbReference type="Pfam" id="PF01012">
    <property type="entry name" value="ETF"/>
    <property type="match status" value="1"/>
</dbReference>
<protein>
    <submittedName>
        <fullName evidence="5">Electron transfer flavoprotein subunit alpha/FixB family protein</fullName>
    </submittedName>
</protein>
<comment type="cofactor">
    <cofactor evidence="3">
        <name>FAD</name>
        <dbReference type="ChEBI" id="CHEBI:57692"/>
    </cofactor>
    <text evidence="3">Binds 1 FAD per dimer.</text>
</comment>
<dbReference type="InterPro" id="IPR014730">
    <property type="entry name" value="ETF_a/b_N"/>
</dbReference>
<evidence type="ECO:0000256" key="3">
    <source>
        <dbReference type="PIRSR" id="PIRSR000089-1"/>
    </source>
</evidence>
<keyword evidence="3" id="KW-0274">FAD</keyword>
<gene>
    <name evidence="5" type="ORF">F8C82_10185</name>
</gene>
<comment type="caution">
    <text evidence="5">The sequence shown here is derived from an EMBL/GenBank/DDBJ whole genome shotgun (WGS) entry which is preliminary data.</text>
</comment>
<dbReference type="AlphaFoldDB" id="A0A6L3ZEE6"/>
<organism evidence="5 6">
    <name type="scientific">Phaeocystidibacter marisrubri</name>
    <dbReference type="NCBI Taxonomy" id="1577780"/>
    <lineage>
        <taxon>Bacteria</taxon>
        <taxon>Pseudomonadati</taxon>
        <taxon>Bacteroidota</taxon>
        <taxon>Flavobacteriia</taxon>
        <taxon>Flavobacteriales</taxon>
        <taxon>Phaeocystidibacteraceae</taxon>
        <taxon>Phaeocystidibacter</taxon>
    </lineage>
</organism>
<evidence type="ECO:0000259" key="4">
    <source>
        <dbReference type="SMART" id="SM00893"/>
    </source>
</evidence>